<dbReference type="EMBL" id="JBJKBG010000008">
    <property type="protein sequence ID" value="KAL3726589.1"/>
    <property type="molecule type" value="Genomic_DNA"/>
</dbReference>
<keyword evidence="2" id="KW-1185">Reference proteome</keyword>
<proteinExistence type="predicted"/>
<organism evidence="1 2">
    <name type="scientific">Eucalyptus globulus</name>
    <name type="common">Tasmanian blue gum</name>
    <dbReference type="NCBI Taxonomy" id="34317"/>
    <lineage>
        <taxon>Eukaryota</taxon>
        <taxon>Viridiplantae</taxon>
        <taxon>Streptophyta</taxon>
        <taxon>Embryophyta</taxon>
        <taxon>Tracheophyta</taxon>
        <taxon>Spermatophyta</taxon>
        <taxon>Magnoliopsida</taxon>
        <taxon>eudicotyledons</taxon>
        <taxon>Gunneridae</taxon>
        <taxon>Pentapetalae</taxon>
        <taxon>rosids</taxon>
        <taxon>malvids</taxon>
        <taxon>Myrtales</taxon>
        <taxon>Myrtaceae</taxon>
        <taxon>Myrtoideae</taxon>
        <taxon>Eucalypteae</taxon>
        <taxon>Eucalyptus</taxon>
    </lineage>
</organism>
<evidence type="ECO:0000313" key="1">
    <source>
        <dbReference type="EMBL" id="KAL3726589.1"/>
    </source>
</evidence>
<gene>
    <name evidence="1" type="ORF">ACJRO7_031487</name>
</gene>
<dbReference type="Proteomes" id="UP001634007">
    <property type="component" value="Unassembled WGS sequence"/>
</dbReference>
<name>A0ABD3JGL5_EUCGL</name>
<protein>
    <submittedName>
        <fullName evidence="1">Uncharacterized protein</fullName>
    </submittedName>
</protein>
<comment type="caution">
    <text evidence="1">The sequence shown here is derived from an EMBL/GenBank/DDBJ whole genome shotgun (WGS) entry which is preliminary data.</text>
</comment>
<reference evidence="1 2" key="1">
    <citation type="submission" date="2024-11" db="EMBL/GenBank/DDBJ databases">
        <title>Chromosome-level genome assembly of Eucalyptus globulus Labill. provides insights into its genome evolution.</title>
        <authorList>
            <person name="Li X."/>
        </authorList>
    </citation>
    <scope>NUCLEOTIDE SEQUENCE [LARGE SCALE GENOMIC DNA]</scope>
    <source>
        <strain evidence="1">CL2024</strain>
        <tissue evidence="1">Fresh tender leaves</tissue>
    </source>
</reference>
<sequence>MVVEQGTQGSKMEGLQWSFGLLWSTKWEVKEGDAGRWNLQAERGAFGGGRNQRRWSCRFGHRGNWSLLLEGFKVWMCGVDEDGGGAGNARYQDGGSLVEFWVVLVNEMGSQGR</sequence>
<dbReference type="AlphaFoldDB" id="A0ABD3JGL5"/>
<accession>A0ABD3JGL5</accession>
<evidence type="ECO:0000313" key="2">
    <source>
        <dbReference type="Proteomes" id="UP001634007"/>
    </source>
</evidence>